<dbReference type="InterPro" id="IPR013057">
    <property type="entry name" value="AA_transpt_TM"/>
</dbReference>
<gene>
    <name evidence="9" type="primary">Aste57867_9878</name>
    <name evidence="8" type="ORF">As57867_009839</name>
    <name evidence="9" type="ORF">ASTE57867_9878</name>
</gene>
<feature type="transmembrane region" description="Helical" evidence="6">
    <location>
        <begin position="205"/>
        <end position="229"/>
    </location>
</feature>
<feature type="transmembrane region" description="Helical" evidence="6">
    <location>
        <begin position="65"/>
        <end position="87"/>
    </location>
</feature>
<feature type="domain" description="Amino acid transporter transmembrane" evidence="7">
    <location>
        <begin position="67"/>
        <end position="487"/>
    </location>
</feature>
<feature type="transmembrane region" description="Helical" evidence="6">
    <location>
        <begin position="435"/>
        <end position="455"/>
    </location>
</feature>
<organism evidence="9 10">
    <name type="scientific">Aphanomyces stellatus</name>
    <dbReference type="NCBI Taxonomy" id="120398"/>
    <lineage>
        <taxon>Eukaryota</taxon>
        <taxon>Sar</taxon>
        <taxon>Stramenopiles</taxon>
        <taxon>Oomycota</taxon>
        <taxon>Saprolegniomycetes</taxon>
        <taxon>Saprolegniales</taxon>
        <taxon>Verrucalvaceae</taxon>
        <taxon>Aphanomyces</taxon>
    </lineage>
</organism>
<dbReference type="EMBL" id="VJMH01005170">
    <property type="protein sequence ID" value="KAF0699541.1"/>
    <property type="molecule type" value="Genomic_DNA"/>
</dbReference>
<evidence type="ECO:0000259" key="7">
    <source>
        <dbReference type="Pfam" id="PF01490"/>
    </source>
</evidence>
<dbReference type="EMBL" id="CAADRA010005191">
    <property type="protein sequence ID" value="VFT86757.1"/>
    <property type="molecule type" value="Genomic_DNA"/>
</dbReference>
<feature type="transmembrane region" description="Helical" evidence="6">
    <location>
        <begin position="99"/>
        <end position="118"/>
    </location>
</feature>
<feature type="transmembrane region" description="Helical" evidence="6">
    <location>
        <begin position="279"/>
        <end position="302"/>
    </location>
</feature>
<protein>
    <submittedName>
        <fullName evidence="9">Aste57867_9878 protein</fullName>
    </submittedName>
</protein>
<keyword evidence="4 6" id="KW-0472">Membrane</keyword>
<evidence type="ECO:0000313" key="8">
    <source>
        <dbReference type="EMBL" id="KAF0699541.1"/>
    </source>
</evidence>
<comment type="subcellular location">
    <subcellularLocation>
        <location evidence="1">Membrane</location>
        <topology evidence="1">Multi-pass membrane protein</topology>
    </subcellularLocation>
</comment>
<dbReference type="GO" id="GO:0015179">
    <property type="term" value="F:L-amino acid transmembrane transporter activity"/>
    <property type="evidence" value="ECO:0007669"/>
    <property type="project" value="TreeGrafter"/>
</dbReference>
<feature type="transmembrane region" description="Helical" evidence="6">
    <location>
        <begin position="467"/>
        <end position="485"/>
    </location>
</feature>
<keyword evidence="10" id="KW-1185">Reference proteome</keyword>
<dbReference type="Proteomes" id="UP000332933">
    <property type="component" value="Unassembled WGS sequence"/>
</dbReference>
<feature type="transmembrane region" description="Helical" evidence="6">
    <location>
        <begin position="322"/>
        <end position="345"/>
    </location>
</feature>
<dbReference type="PANTHER" id="PTHR22950:SF349">
    <property type="entry name" value="AMINO ACID TRANSPORTER TRANSMEMBRANE DOMAIN-CONTAINING PROTEIN"/>
    <property type="match status" value="1"/>
</dbReference>
<reference evidence="9 10" key="1">
    <citation type="submission" date="2019-03" db="EMBL/GenBank/DDBJ databases">
        <authorList>
            <person name="Gaulin E."/>
            <person name="Dumas B."/>
        </authorList>
    </citation>
    <scope>NUCLEOTIDE SEQUENCE [LARGE SCALE GENOMIC DNA]</scope>
    <source>
        <strain evidence="9">CBS 568.67</strain>
    </source>
</reference>
<name>A0A485KPP4_9STRA</name>
<dbReference type="GO" id="GO:0005774">
    <property type="term" value="C:vacuolar membrane"/>
    <property type="evidence" value="ECO:0007669"/>
    <property type="project" value="TreeGrafter"/>
</dbReference>
<dbReference type="Pfam" id="PF01490">
    <property type="entry name" value="Aa_trans"/>
    <property type="match status" value="1"/>
</dbReference>
<evidence type="ECO:0000256" key="6">
    <source>
        <dbReference type="SAM" id="Phobius"/>
    </source>
</evidence>
<dbReference type="OrthoDB" id="655540at2759"/>
<evidence type="ECO:0000256" key="1">
    <source>
        <dbReference type="ARBA" id="ARBA00004141"/>
    </source>
</evidence>
<proteinExistence type="predicted"/>
<feature type="transmembrane region" description="Helical" evidence="6">
    <location>
        <begin position="408"/>
        <end position="429"/>
    </location>
</feature>
<reference evidence="8" key="2">
    <citation type="submission" date="2019-06" db="EMBL/GenBank/DDBJ databases">
        <title>Genomics analysis of Aphanomyces spp. identifies a new class of oomycete effector associated with host adaptation.</title>
        <authorList>
            <person name="Gaulin E."/>
        </authorList>
    </citation>
    <scope>NUCLEOTIDE SEQUENCE</scope>
    <source>
        <strain evidence="8">CBS 578.67</strain>
    </source>
</reference>
<accession>A0A485KPP4</accession>
<feature type="region of interest" description="Disordered" evidence="5">
    <location>
        <begin position="369"/>
        <end position="398"/>
    </location>
</feature>
<evidence type="ECO:0000313" key="10">
    <source>
        <dbReference type="Proteomes" id="UP000332933"/>
    </source>
</evidence>
<sequence length="532" mass="58766">MTTVHLHETDAAQKSYRFKSTQQRPHVDVGQIHLLPRLAPTSFVYNSFISKFPIMGFELPTRRDAIVIIHLVCCVCGIGSLSMPYIFSQAGPTYSSVAFVLNCFFNTYATVALSLCFLKLRHLPHIHTYSDLAVHLWGPKGAYIIQATQLTSCFLIPVAFLVLGGATLLPAIFDGAIDVSTTVWILIMAIILLPVVYIRVLHEAYVVLITGAAATVLADALATIDAYIAHGRELYEPTDNISAAHVLDTFGAFALAYGAAVIVPQIQRHHPNPETMPRALIWGMLIISFFYVTLGALGYSHFGCASPSNLLLQMSHTTPRRRVAYVLMQVHISIAFAVLLNPFFISCERVLFPTQALLDDEESQAEDAAFQEVETPKVPTKEDVSPSSTHDSNSASPVAKYSENTRRIVFRTVIVAIQCFLAMLAQSSFSDIADFIGASVMNICSVILPLLLYYKLFKDEMSRTHKVVCWAVIIVSIGLGAYSTVKAVTNIVDNASTYKLFESVASKPRTEYPYCPADYMQRKAPWLDSFTI</sequence>
<evidence type="ECO:0000256" key="5">
    <source>
        <dbReference type="SAM" id="MobiDB-lite"/>
    </source>
</evidence>
<evidence type="ECO:0000313" key="9">
    <source>
        <dbReference type="EMBL" id="VFT86757.1"/>
    </source>
</evidence>
<feature type="compositionally biased region" description="Polar residues" evidence="5">
    <location>
        <begin position="385"/>
        <end position="396"/>
    </location>
</feature>
<feature type="transmembrane region" description="Helical" evidence="6">
    <location>
        <begin position="249"/>
        <end position="267"/>
    </location>
</feature>
<dbReference type="PANTHER" id="PTHR22950">
    <property type="entry name" value="AMINO ACID TRANSPORTER"/>
    <property type="match status" value="1"/>
</dbReference>
<evidence type="ECO:0000256" key="3">
    <source>
        <dbReference type="ARBA" id="ARBA00022989"/>
    </source>
</evidence>
<feature type="transmembrane region" description="Helical" evidence="6">
    <location>
        <begin position="179"/>
        <end position="198"/>
    </location>
</feature>
<feature type="transmembrane region" description="Helical" evidence="6">
    <location>
        <begin position="153"/>
        <end position="173"/>
    </location>
</feature>
<evidence type="ECO:0000256" key="4">
    <source>
        <dbReference type="ARBA" id="ARBA00023136"/>
    </source>
</evidence>
<keyword evidence="3 6" id="KW-1133">Transmembrane helix</keyword>
<dbReference type="AlphaFoldDB" id="A0A485KPP4"/>
<evidence type="ECO:0000256" key="2">
    <source>
        <dbReference type="ARBA" id="ARBA00022692"/>
    </source>
</evidence>
<keyword evidence="2 6" id="KW-0812">Transmembrane</keyword>